<dbReference type="Pfam" id="PF00307">
    <property type="entry name" value="CH"/>
    <property type="match status" value="1"/>
</dbReference>
<evidence type="ECO:0000313" key="7">
    <source>
        <dbReference type="EMBL" id="OWK17815.1"/>
    </source>
</evidence>
<dbReference type="CDD" id="cd21250">
    <property type="entry name" value="CH_MICAL2"/>
    <property type="match status" value="1"/>
</dbReference>
<dbReference type="GO" id="GO:0071949">
    <property type="term" value="F:FAD binding"/>
    <property type="evidence" value="ECO:0007669"/>
    <property type="project" value="InterPro"/>
</dbReference>
<feature type="non-terminal residue" evidence="7">
    <location>
        <position position="804"/>
    </location>
</feature>
<dbReference type="Gene3D" id="3.50.50.60">
    <property type="entry name" value="FAD/NAD(P)-binding domain"/>
    <property type="match status" value="2"/>
</dbReference>
<evidence type="ECO:0000256" key="4">
    <source>
        <dbReference type="ARBA" id="ARBA00023242"/>
    </source>
</evidence>
<dbReference type="PANTHER" id="PTHR23167">
    <property type="entry name" value="CALPONIN HOMOLOGY DOMAIN-CONTAINING PROTEIN DDB_G0272472-RELATED"/>
    <property type="match status" value="1"/>
</dbReference>
<dbReference type="InterPro" id="IPR001715">
    <property type="entry name" value="CH_dom"/>
</dbReference>
<dbReference type="InterPro" id="IPR002938">
    <property type="entry name" value="FAD-bd"/>
</dbReference>
<dbReference type="GO" id="GO:0005634">
    <property type="term" value="C:nucleus"/>
    <property type="evidence" value="ECO:0007669"/>
    <property type="project" value="UniProtKB-SubCell"/>
</dbReference>
<feature type="region of interest" description="Disordered" evidence="5">
    <location>
        <begin position="580"/>
        <end position="630"/>
    </location>
</feature>
<dbReference type="InterPro" id="IPR036188">
    <property type="entry name" value="FAD/NAD-bd_sf"/>
</dbReference>
<reference evidence="7 8" key="1">
    <citation type="journal article" date="2018" name="Mol. Genet. Genomics">
        <title>The red deer Cervus elaphus genome CerEla1.0: sequencing, annotating, genes, and chromosomes.</title>
        <authorList>
            <person name="Bana N.A."/>
            <person name="Nyiri A."/>
            <person name="Nagy J."/>
            <person name="Frank K."/>
            <person name="Nagy T."/>
            <person name="Steger V."/>
            <person name="Schiller M."/>
            <person name="Lakatos P."/>
            <person name="Sugar L."/>
            <person name="Horn P."/>
            <person name="Barta E."/>
            <person name="Orosz L."/>
        </authorList>
    </citation>
    <scope>NUCLEOTIDE SEQUENCE [LARGE SCALE GENOMIC DNA]</scope>
    <source>
        <strain evidence="7">Hungarian</strain>
    </source>
</reference>
<evidence type="ECO:0000256" key="2">
    <source>
        <dbReference type="ARBA" id="ARBA00004496"/>
    </source>
</evidence>
<evidence type="ECO:0000256" key="1">
    <source>
        <dbReference type="ARBA" id="ARBA00004123"/>
    </source>
</evidence>
<dbReference type="PROSITE" id="PS50021">
    <property type="entry name" value="CH"/>
    <property type="match status" value="1"/>
</dbReference>
<comment type="subcellular location">
    <subcellularLocation>
        <location evidence="2">Cytoplasm</location>
    </subcellularLocation>
    <subcellularLocation>
        <location evidence="1">Nucleus</location>
    </subcellularLocation>
</comment>
<comment type="caution">
    <text evidence="7">The sequence shown here is derived from an EMBL/GenBank/DDBJ whole genome shotgun (WGS) entry which is preliminary data.</text>
</comment>
<evidence type="ECO:0000313" key="8">
    <source>
        <dbReference type="Proteomes" id="UP000242450"/>
    </source>
</evidence>
<dbReference type="GO" id="GO:0030042">
    <property type="term" value="P:actin filament depolymerization"/>
    <property type="evidence" value="ECO:0007669"/>
    <property type="project" value="UniProtKB-ARBA"/>
</dbReference>
<dbReference type="Proteomes" id="UP000242450">
    <property type="component" value="Chromosome 1"/>
</dbReference>
<dbReference type="SUPFAM" id="SSF47576">
    <property type="entry name" value="Calponin-homology domain, CH-domain"/>
    <property type="match status" value="1"/>
</dbReference>
<evidence type="ECO:0000256" key="3">
    <source>
        <dbReference type="ARBA" id="ARBA00022490"/>
    </source>
</evidence>
<dbReference type="PRINTS" id="PR00420">
    <property type="entry name" value="RNGMNOXGNASE"/>
</dbReference>
<keyword evidence="4" id="KW-0539">Nucleus</keyword>
<dbReference type="AlphaFoldDB" id="A0A212DHU5"/>
<evidence type="ECO:0000259" key="6">
    <source>
        <dbReference type="PROSITE" id="PS50021"/>
    </source>
</evidence>
<dbReference type="InterPro" id="IPR036872">
    <property type="entry name" value="CH_dom_sf"/>
</dbReference>
<dbReference type="SMART" id="SM00033">
    <property type="entry name" value="CH"/>
    <property type="match status" value="1"/>
</dbReference>
<dbReference type="InterPro" id="IPR057494">
    <property type="entry name" value="Rossman_Mical"/>
</dbReference>
<dbReference type="OrthoDB" id="20799at2759"/>
<keyword evidence="3" id="KW-0963">Cytoplasm</keyword>
<dbReference type="SUPFAM" id="SSF51905">
    <property type="entry name" value="FAD/NAD(P)-binding domain"/>
    <property type="match status" value="1"/>
</dbReference>
<dbReference type="PANTHER" id="PTHR23167:SF39">
    <property type="entry name" value="[F-ACTIN]-MONOOXYGENASE MICAL2"/>
    <property type="match status" value="1"/>
</dbReference>
<feature type="compositionally biased region" description="Basic and acidic residues" evidence="5">
    <location>
        <begin position="584"/>
        <end position="596"/>
    </location>
</feature>
<dbReference type="EMBL" id="MKHE01000001">
    <property type="protein sequence ID" value="OWK17815.1"/>
    <property type="molecule type" value="Genomic_DNA"/>
</dbReference>
<dbReference type="FunFam" id="1.10.418.10:FF:000026">
    <property type="entry name" value="protein-methionine sulfoxide oxidase MICAL3 isoform X1"/>
    <property type="match status" value="1"/>
</dbReference>
<gene>
    <name evidence="7" type="ORF">Celaphus_00009070</name>
</gene>
<name>A0A212DHU5_CEREH</name>
<feature type="domain" description="Calponin-homology (CH)" evidence="6">
    <location>
        <begin position="436"/>
        <end position="539"/>
    </location>
</feature>
<proteinExistence type="predicted"/>
<dbReference type="GO" id="GO:0003779">
    <property type="term" value="F:actin binding"/>
    <property type="evidence" value="ECO:0007669"/>
    <property type="project" value="UniProtKB-ARBA"/>
</dbReference>
<feature type="compositionally biased region" description="Polar residues" evidence="5">
    <location>
        <begin position="611"/>
        <end position="630"/>
    </location>
</feature>
<feature type="region of interest" description="Disordered" evidence="5">
    <location>
        <begin position="648"/>
        <end position="696"/>
    </location>
</feature>
<accession>A0A212DHU5</accession>
<evidence type="ECO:0000256" key="5">
    <source>
        <dbReference type="SAM" id="MobiDB-lite"/>
    </source>
</evidence>
<feature type="compositionally biased region" description="Pro residues" evidence="5">
    <location>
        <begin position="675"/>
        <end position="691"/>
    </location>
</feature>
<keyword evidence="8" id="KW-1185">Reference proteome</keyword>
<dbReference type="GO" id="GO:0005737">
    <property type="term" value="C:cytoplasm"/>
    <property type="evidence" value="ECO:0007669"/>
    <property type="project" value="UniProtKB-SubCell"/>
</dbReference>
<protein>
    <recommendedName>
        <fullName evidence="6">Calponin-homology (CH) domain-containing protein</fullName>
    </recommendedName>
</protein>
<dbReference type="Gene3D" id="1.10.418.10">
    <property type="entry name" value="Calponin-like domain"/>
    <property type="match status" value="1"/>
</dbReference>
<dbReference type="Pfam" id="PF01494">
    <property type="entry name" value="FAD_binding_3"/>
    <property type="match status" value="1"/>
</dbReference>
<dbReference type="Pfam" id="PF25413">
    <property type="entry name" value="Rossman_Mical"/>
    <property type="match status" value="1"/>
</dbReference>
<dbReference type="InterPro" id="IPR050540">
    <property type="entry name" value="F-actin_Monoox_Mical"/>
</dbReference>
<sequence>MREGRRYQGDGTARDIASLSSLPGLQRHQRGCQCACLTPHCPHLPEWLPESCRGFSTIRPCLIIGGGPCGLRTAIELAYLGAKVVVVEKRDTFSRNNVLHLWPFTIHDLRGLGAKKFYGKFCAGSIDHISIRQLQLILFKVALILGVEIHVNVEFVKVLEPPEDQENQKIGWRAEFLPADHPLSEFEFDVIIGADGRRNTLEGIDLENIVYYKDCTHYFVMTAKKQSLLDKGVIINDYIDTEMLLCAENVNQDNLLSYAREAADFATNYQLPSLDFAMNHYGQPDVAMFDFTSMYASENAALVRERQSHQLLVALVGDSLLEPFWPMGTGCARGFLAAFDTAWMVRSWDQGTSPLELLAERESLYRLLPQTTPENINKNFEQYTLDPGTRYPNLNSNCVRPHQVKHLYITKELHQYPLERLGSVRRSVGLSRRESDIRPSKLLTWCQQQTEGYQHVSVTDLTTSWRSGLALCAIIHRFRPDLINFDSLNEDDTVENNQLAFDVAEREFGIPPLTTGKEMASAREPDKLSMVMYLSKFYELFRGTPLRPVDSWRKNYEENADLGLAKSSIPHHYLNLTFPRKRTPRVDSRTEENDMNKRRRKGFNNLDEPSAFSSQSLGSNQEGIKEGGNQNKVKSMASQLLAKFEENSRNPSILRQEHRVSGIGKPILRSSSDPPVNPRCPKPEEPTPSPSPTLKRQFPSVVVTGHVLRELKQVSAGGECPTRPWRARAKSDLQLGGPENLASLPPTCPGALALSGVLRRLQQVEEKVLQKRAQNLANREFHKKNIKEKAAHLASMFGHGDFPQ</sequence>
<organism evidence="7 8">
    <name type="scientific">Cervus elaphus hippelaphus</name>
    <name type="common">European red deer</name>
    <dbReference type="NCBI Taxonomy" id="46360"/>
    <lineage>
        <taxon>Eukaryota</taxon>
        <taxon>Metazoa</taxon>
        <taxon>Chordata</taxon>
        <taxon>Craniata</taxon>
        <taxon>Vertebrata</taxon>
        <taxon>Euteleostomi</taxon>
        <taxon>Mammalia</taxon>
        <taxon>Eutheria</taxon>
        <taxon>Laurasiatheria</taxon>
        <taxon>Artiodactyla</taxon>
        <taxon>Ruminantia</taxon>
        <taxon>Pecora</taxon>
        <taxon>Cervidae</taxon>
        <taxon>Cervinae</taxon>
        <taxon>Cervus</taxon>
    </lineage>
</organism>